<keyword evidence="6" id="KW-1185">Reference proteome</keyword>
<dbReference type="Proteomes" id="UP000036367">
    <property type="component" value="Unassembled WGS sequence"/>
</dbReference>
<dbReference type="InterPro" id="IPR022488">
    <property type="entry name" value="PPK2-related"/>
</dbReference>
<dbReference type="EMBL" id="LECT01000015">
    <property type="protein sequence ID" value="KLU06364.1"/>
    <property type="molecule type" value="Genomic_DNA"/>
</dbReference>
<gene>
    <name evidence="5" type="ORF">RISK_001575</name>
</gene>
<evidence type="ECO:0000313" key="6">
    <source>
        <dbReference type="Proteomes" id="UP000036367"/>
    </source>
</evidence>
<dbReference type="PANTHER" id="PTHR34383">
    <property type="entry name" value="POLYPHOSPHATE:AMP PHOSPHOTRANSFERASE-RELATED"/>
    <property type="match status" value="1"/>
</dbReference>
<reference evidence="5" key="1">
    <citation type="submission" date="2015-05" db="EMBL/GenBank/DDBJ databases">
        <title>Permanent draft genome of Rhodopirellula islandicus K833.</title>
        <authorList>
            <person name="Kizina J."/>
            <person name="Richter M."/>
            <person name="Glockner F.O."/>
            <person name="Harder J."/>
        </authorList>
    </citation>
    <scope>NUCLEOTIDE SEQUENCE [LARGE SCALE GENOMIC DNA]</scope>
    <source>
        <strain evidence="5">K833</strain>
    </source>
</reference>
<dbReference type="InterPro" id="IPR016898">
    <property type="entry name" value="Polyphosphate_phosphotransfera"/>
</dbReference>
<dbReference type="AlphaFoldDB" id="A0A0J1ELF2"/>
<evidence type="ECO:0000256" key="1">
    <source>
        <dbReference type="ARBA" id="ARBA00009924"/>
    </source>
</evidence>
<dbReference type="GO" id="GO:0006797">
    <property type="term" value="P:polyphosphate metabolic process"/>
    <property type="evidence" value="ECO:0007669"/>
    <property type="project" value="InterPro"/>
</dbReference>
<dbReference type="PANTHER" id="PTHR34383:SF3">
    <property type="entry name" value="POLYPHOSPHATE:AMP PHOSPHOTRANSFERASE"/>
    <property type="match status" value="1"/>
</dbReference>
<dbReference type="GO" id="GO:0008976">
    <property type="term" value="F:polyphosphate kinase activity"/>
    <property type="evidence" value="ECO:0007669"/>
    <property type="project" value="InterPro"/>
</dbReference>
<evidence type="ECO:0000256" key="2">
    <source>
        <dbReference type="ARBA" id="ARBA00022679"/>
    </source>
</evidence>
<keyword evidence="3" id="KW-0418">Kinase</keyword>
<feature type="domain" description="Polyphosphate kinase-2-related" evidence="4">
    <location>
        <begin position="51"/>
        <end position="274"/>
    </location>
</feature>
<dbReference type="STRING" id="595434.RISK_001575"/>
<dbReference type="PIRSF" id="PIRSF028756">
    <property type="entry name" value="PPK2_prd"/>
    <property type="match status" value="1"/>
</dbReference>
<dbReference type="NCBIfam" id="TIGR03709">
    <property type="entry name" value="PPK2_rel_1"/>
    <property type="match status" value="1"/>
</dbReference>
<evidence type="ECO:0000259" key="4">
    <source>
        <dbReference type="Pfam" id="PF03976"/>
    </source>
</evidence>
<dbReference type="SUPFAM" id="SSF52540">
    <property type="entry name" value="P-loop containing nucleoside triphosphate hydrolases"/>
    <property type="match status" value="1"/>
</dbReference>
<evidence type="ECO:0000313" key="5">
    <source>
        <dbReference type="EMBL" id="KLU06364.1"/>
    </source>
</evidence>
<accession>A0A0J1ELF2</accession>
<evidence type="ECO:0000256" key="3">
    <source>
        <dbReference type="ARBA" id="ARBA00022777"/>
    </source>
</evidence>
<protein>
    <submittedName>
        <fullName evidence="5">UDP-galactose-lipid carrier transferase</fullName>
    </submittedName>
</protein>
<dbReference type="InterPro" id="IPR027417">
    <property type="entry name" value="P-loop_NTPase"/>
</dbReference>
<dbReference type="PATRIC" id="fig|595434.4.peg.1510"/>
<name>A0A0J1ELF2_RHOIS</name>
<comment type="caution">
    <text evidence="5">The sequence shown here is derived from an EMBL/GenBank/DDBJ whole genome shotgun (WGS) entry which is preliminary data.</text>
</comment>
<proteinExistence type="inferred from homology"/>
<dbReference type="Pfam" id="PF03976">
    <property type="entry name" value="PPK2"/>
    <property type="match status" value="1"/>
</dbReference>
<dbReference type="Gene3D" id="3.40.50.300">
    <property type="entry name" value="P-loop containing nucleotide triphosphate hydrolases"/>
    <property type="match status" value="1"/>
</dbReference>
<organism evidence="5 6">
    <name type="scientific">Rhodopirellula islandica</name>
    <dbReference type="NCBI Taxonomy" id="595434"/>
    <lineage>
        <taxon>Bacteria</taxon>
        <taxon>Pseudomonadati</taxon>
        <taxon>Planctomycetota</taxon>
        <taxon>Planctomycetia</taxon>
        <taxon>Pirellulales</taxon>
        <taxon>Pirellulaceae</taxon>
        <taxon>Rhodopirellula</taxon>
    </lineage>
</organism>
<dbReference type="OrthoDB" id="9775224at2"/>
<sequence length="298" mass="34852">MSTDEDSTNETHWDLDPKFDFVDAHRLPFSSDKVSLKKIDTECSGPFEGKAHGRAFTHQANIEIRDLQYRMYTEGKQSLLVVLQAPDAAGKDGLIRKVLGQMNPQGCRTYPFKVPSSEERAHDFLWRIHKATPAAGKVSIFNRSHYEDVLVVRVEDLVPKSVWKERYEIINNFEKMLAHRGTRILKFYLHISPREQLERFKKRLDDPTKHWKLNAGDYEARDNWAAYREAYEDAMEKCHSKIAPWHVIPADKKWYRDASVAAIVRETLRDMDPQLPKVDVDLDHIRQLYERELAEMTE</sequence>
<keyword evidence="2 5" id="KW-0808">Transferase</keyword>
<comment type="similarity">
    <text evidence="1">Belongs to the polyphosphate kinase 2 (PPK2) family. Class I subfamily.</text>
</comment>
<dbReference type="InterPro" id="IPR022300">
    <property type="entry name" value="PPK2-rel_1"/>
</dbReference>
<dbReference type="RefSeq" id="WP_047813441.1">
    <property type="nucleotide sequence ID" value="NZ_LECT01000015.1"/>
</dbReference>